<evidence type="ECO:0000313" key="5">
    <source>
        <dbReference type="Proteomes" id="UP000554286"/>
    </source>
</evidence>
<accession>A0A7W6RBN3</accession>
<keyword evidence="4" id="KW-0282">Flagellum</keyword>
<keyword evidence="1" id="KW-0813">Transport</keyword>
<dbReference type="EMBL" id="JACIGK010000005">
    <property type="protein sequence ID" value="MBB4265392.1"/>
    <property type="molecule type" value="Genomic_DNA"/>
</dbReference>
<dbReference type="InterPro" id="IPR051472">
    <property type="entry name" value="T3SS_Stator/FliH"/>
</dbReference>
<name>A0A7W6RBN3_9PROT</name>
<dbReference type="RefSeq" id="WP_184043009.1">
    <property type="nucleotide sequence ID" value="NZ_JACIGK010000005.1"/>
</dbReference>
<dbReference type="GO" id="GO:0005829">
    <property type="term" value="C:cytosol"/>
    <property type="evidence" value="ECO:0007669"/>
    <property type="project" value="TreeGrafter"/>
</dbReference>
<evidence type="ECO:0000256" key="2">
    <source>
        <dbReference type="ARBA" id="ARBA00022927"/>
    </source>
</evidence>
<evidence type="ECO:0000256" key="1">
    <source>
        <dbReference type="ARBA" id="ARBA00022448"/>
    </source>
</evidence>
<gene>
    <name evidence="4" type="ORF">GGD89_001010</name>
</gene>
<evidence type="ECO:0000313" key="4">
    <source>
        <dbReference type="EMBL" id="MBB4265392.1"/>
    </source>
</evidence>
<comment type="caution">
    <text evidence="4">The sequence shown here is derived from an EMBL/GenBank/DDBJ whole genome shotgun (WGS) entry which is preliminary data.</text>
</comment>
<dbReference type="PANTHER" id="PTHR34982">
    <property type="entry name" value="YOP PROTEINS TRANSLOCATION PROTEIN L"/>
    <property type="match status" value="1"/>
</dbReference>
<dbReference type="PANTHER" id="PTHR34982:SF1">
    <property type="entry name" value="FLAGELLAR ASSEMBLY PROTEIN FLIH"/>
    <property type="match status" value="1"/>
</dbReference>
<keyword evidence="4" id="KW-0966">Cell projection</keyword>
<reference evidence="4 5" key="1">
    <citation type="submission" date="2020-08" db="EMBL/GenBank/DDBJ databases">
        <title>Genome sequencing of Purple Non-Sulfur Bacteria from various extreme environments.</title>
        <authorList>
            <person name="Mayer M."/>
        </authorList>
    </citation>
    <scope>NUCLEOTIDE SEQUENCE [LARGE SCALE GENOMIC DNA]</scope>
    <source>
        <strain evidence="4 5">JA131</strain>
    </source>
</reference>
<feature type="compositionally biased region" description="Acidic residues" evidence="3">
    <location>
        <begin position="33"/>
        <end position="48"/>
    </location>
</feature>
<feature type="region of interest" description="Disordered" evidence="3">
    <location>
        <begin position="1"/>
        <end position="70"/>
    </location>
</feature>
<evidence type="ECO:0000256" key="3">
    <source>
        <dbReference type="SAM" id="MobiDB-lite"/>
    </source>
</evidence>
<feature type="region of interest" description="Disordered" evidence="3">
    <location>
        <begin position="246"/>
        <end position="290"/>
    </location>
</feature>
<sequence length="290" mass="31216">MATVQKFLFDTSFDEPDSEPARKTGPVPVPEGGLDDEGDMPRVDDDEQPYAGLDRRRRSADAPLPEPPPNLYTAAQVDAAREEGYLKGHTVALEEAGASTARLTAAALKDIVAAFDRMDAEQRAFNAEVEKSATRLALTIARHLLPAAAEAGAVPEIERLVAATLPDVLDQPRLVIRVHGSLAEAIRQAVRPIQDDHGFEGRLTVRPDNDLPVGDCRLEWGDGGVERDTVRLWAEIEAVVARYLDEIVPPPSPPRPDATGAPEADRTATPGEGEAQADQDSAPEQGEHHG</sequence>
<organism evidence="4 5">
    <name type="scientific">Roseospira visakhapatnamensis</name>
    <dbReference type="NCBI Taxonomy" id="390880"/>
    <lineage>
        <taxon>Bacteria</taxon>
        <taxon>Pseudomonadati</taxon>
        <taxon>Pseudomonadota</taxon>
        <taxon>Alphaproteobacteria</taxon>
        <taxon>Rhodospirillales</taxon>
        <taxon>Rhodospirillaceae</taxon>
        <taxon>Roseospira</taxon>
    </lineage>
</organism>
<keyword evidence="4" id="KW-0969">Cilium</keyword>
<dbReference type="AlphaFoldDB" id="A0A7W6RBN3"/>
<keyword evidence="5" id="KW-1185">Reference proteome</keyword>
<keyword evidence="2" id="KW-0653">Protein transport</keyword>
<proteinExistence type="predicted"/>
<dbReference type="GO" id="GO:0015031">
    <property type="term" value="P:protein transport"/>
    <property type="evidence" value="ECO:0007669"/>
    <property type="project" value="UniProtKB-KW"/>
</dbReference>
<dbReference type="Proteomes" id="UP000554286">
    <property type="component" value="Unassembled WGS sequence"/>
</dbReference>
<protein>
    <submittedName>
        <fullName evidence="4">Flagellar assembly protein FliH</fullName>
    </submittedName>
</protein>